<feature type="transmembrane region" description="Helical" evidence="1">
    <location>
        <begin position="82"/>
        <end position="100"/>
    </location>
</feature>
<keyword evidence="1" id="KW-0472">Membrane</keyword>
<proteinExistence type="predicted"/>
<evidence type="ECO:0000313" key="2">
    <source>
        <dbReference type="EMBL" id="CAA9410167.1"/>
    </source>
</evidence>
<evidence type="ECO:0008006" key="3">
    <source>
        <dbReference type="Google" id="ProtNLM"/>
    </source>
</evidence>
<evidence type="ECO:0000256" key="1">
    <source>
        <dbReference type="SAM" id="Phobius"/>
    </source>
</evidence>
<name>A0A6J4P9R8_9ACTN</name>
<organism evidence="2">
    <name type="scientific">uncultured Propionibacteriaceae bacterium</name>
    <dbReference type="NCBI Taxonomy" id="257457"/>
    <lineage>
        <taxon>Bacteria</taxon>
        <taxon>Bacillati</taxon>
        <taxon>Actinomycetota</taxon>
        <taxon>Actinomycetes</taxon>
        <taxon>Propionibacteriales</taxon>
        <taxon>Propionibacteriaceae</taxon>
        <taxon>environmental samples</taxon>
    </lineage>
</organism>
<gene>
    <name evidence="2" type="ORF">AVDCRST_MAG75-2693</name>
</gene>
<accession>A0A6J4P9R8</accession>
<protein>
    <recommendedName>
        <fullName evidence="3">Integral membrane protein</fullName>
    </recommendedName>
</protein>
<feature type="transmembrane region" description="Helical" evidence="1">
    <location>
        <begin position="28"/>
        <end position="47"/>
    </location>
</feature>
<keyword evidence="1" id="KW-0812">Transmembrane</keyword>
<sequence>MVCLLEALVAIGFSVAEASQIRTSRLVVGAGTALLMCGYGAFLAAVSRGVWLGRRWSRAPAVATQLLHLPIAWSFNGGNTTFIAWILLVLSALALVCLLLPSSTAIFLRDELAGEDSSAPDRSS</sequence>
<dbReference type="EMBL" id="CADCUO010000190">
    <property type="protein sequence ID" value="CAA9410167.1"/>
    <property type="molecule type" value="Genomic_DNA"/>
</dbReference>
<dbReference type="AlphaFoldDB" id="A0A6J4P9R8"/>
<reference evidence="2" key="1">
    <citation type="submission" date="2020-02" db="EMBL/GenBank/DDBJ databases">
        <authorList>
            <person name="Meier V. D."/>
        </authorList>
    </citation>
    <scope>NUCLEOTIDE SEQUENCE</scope>
    <source>
        <strain evidence="2">AVDCRST_MAG75</strain>
    </source>
</reference>
<keyword evidence="1" id="KW-1133">Transmembrane helix</keyword>